<proteinExistence type="predicted"/>
<feature type="domain" description="Death" evidence="2">
    <location>
        <begin position="97"/>
        <end position="172"/>
    </location>
</feature>
<protein>
    <submittedName>
        <fullName evidence="3">Immune deficiency-like</fullName>
    </submittedName>
</protein>
<evidence type="ECO:0000256" key="1">
    <source>
        <dbReference type="SAM" id="MobiDB-lite"/>
    </source>
</evidence>
<feature type="compositionally biased region" description="Polar residues" evidence="1">
    <location>
        <begin position="25"/>
        <end position="34"/>
    </location>
</feature>
<sequence length="172" mass="19261">MGDLTTDSAPMGTQPDYSFRENPRPNLNQRQVTPPSHPQPVRVFNITGSTGVHIGSVIHTSMPQPRPRVPPQDMPLQKDVDALRRCSREIDDRDKFVVSEHLGSAWKSLGRAMGFSPGQLDNLEADHPRSANQAYELLASWHDREAQHATVSRLTELLLAVRAYPVVKRLKP</sequence>
<name>A0A8J5JF85_HOMAM</name>
<feature type="region of interest" description="Disordered" evidence="1">
    <location>
        <begin position="1"/>
        <end position="40"/>
    </location>
</feature>
<dbReference type="Pfam" id="PF00531">
    <property type="entry name" value="Death"/>
    <property type="match status" value="1"/>
</dbReference>
<organism evidence="3 4">
    <name type="scientific">Homarus americanus</name>
    <name type="common">American lobster</name>
    <dbReference type="NCBI Taxonomy" id="6706"/>
    <lineage>
        <taxon>Eukaryota</taxon>
        <taxon>Metazoa</taxon>
        <taxon>Ecdysozoa</taxon>
        <taxon>Arthropoda</taxon>
        <taxon>Crustacea</taxon>
        <taxon>Multicrustacea</taxon>
        <taxon>Malacostraca</taxon>
        <taxon>Eumalacostraca</taxon>
        <taxon>Eucarida</taxon>
        <taxon>Decapoda</taxon>
        <taxon>Pleocyemata</taxon>
        <taxon>Astacidea</taxon>
        <taxon>Nephropoidea</taxon>
        <taxon>Nephropidae</taxon>
        <taxon>Homarus</taxon>
    </lineage>
</organism>
<evidence type="ECO:0000313" key="4">
    <source>
        <dbReference type="Proteomes" id="UP000747542"/>
    </source>
</evidence>
<comment type="caution">
    <text evidence="3">The sequence shown here is derived from an EMBL/GenBank/DDBJ whole genome shotgun (WGS) entry which is preliminary data.</text>
</comment>
<dbReference type="EMBL" id="JAHLQT010038245">
    <property type="protein sequence ID" value="KAG7157047.1"/>
    <property type="molecule type" value="Genomic_DNA"/>
</dbReference>
<dbReference type="CDD" id="cd01670">
    <property type="entry name" value="Death"/>
    <property type="match status" value="1"/>
</dbReference>
<dbReference type="SMART" id="SM00005">
    <property type="entry name" value="DEATH"/>
    <property type="match status" value="1"/>
</dbReference>
<reference evidence="3" key="1">
    <citation type="journal article" date="2021" name="Sci. Adv.">
        <title>The American lobster genome reveals insights on longevity, neural, and immune adaptations.</title>
        <authorList>
            <person name="Polinski J.M."/>
            <person name="Zimin A.V."/>
            <person name="Clark K.F."/>
            <person name="Kohn A.B."/>
            <person name="Sadowski N."/>
            <person name="Timp W."/>
            <person name="Ptitsyn A."/>
            <person name="Khanna P."/>
            <person name="Romanova D.Y."/>
            <person name="Williams P."/>
            <person name="Greenwood S.J."/>
            <person name="Moroz L.L."/>
            <person name="Walt D.R."/>
            <person name="Bodnar A.G."/>
        </authorList>
    </citation>
    <scope>NUCLEOTIDE SEQUENCE</scope>
    <source>
        <strain evidence="3">GMGI-L3</strain>
    </source>
</reference>
<dbReference type="InterPro" id="IPR000488">
    <property type="entry name" value="Death_dom"/>
</dbReference>
<dbReference type="Proteomes" id="UP000747542">
    <property type="component" value="Unassembled WGS sequence"/>
</dbReference>
<dbReference type="AlphaFoldDB" id="A0A8J5JF85"/>
<gene>
    <name evidence="3" type="primary">imd-L</name>
    <name evidence="3" type="ORF">Hamer_G024469</name>
</gene>
<dbReference type="OrthoDB" id="535509at2759"/>
<evidence type="ECO:0000313" key="3">
    <source>
        <dbReference type="EMBL" id="KAG7157047.1"/>
    </source>
</evidence>
<dbReference type="PANTHER" id="PTHR15077">
    <property type="entry name" value="FAS-ASSOCIATING DEATH DOMAIN-CONTAINING PROTEIN FADD"/>
    <property type="match status" value="1"/>
</dbReference>
<accession>A0A8J5JF85</accession>
<dbReference type="InterPro" id="IPR016729">
    <property type="entry name" value="FADD"/>
</dbReference>
<evidence type="ECO:0000259" key="2">
    <source>
        <dbReference type="PROSITE" id="PS50017"/>
    </source>
</evidence>
<dbReference type="PROSITE" id="PS50017">
    <property type="entry name" value="DEATH_DOMAIN"/>
    <property type="match status" value="1"/>
</dbReference>
<dbReference type="GO" id="GO:0007165">
    <property type="term" value="P:signal transduction"/>
    <property type="evidence" value="ECO:0007669"/>
    <property type="project" value="InterPro"/>
</dbReference>
<keyword evidence="4" id="KW-1185">Reference proteome</keyword>